<protein>
    <submittedName>
        <fullName evidence="4">Outer membrane protein, YaiO family</fullName>
    </submittedName>
</protein>
<dbReference type="PROSITE" id="PS50005">
    <property type="entry name" value="TPR"/>
    <property type="match status" value="1"/>
</dbReference>
<proteinExistence type="predicted"/>
<feature type="chain" id="PRO_5009908471" evidence="2">
    <location>
        <begin position="17"/>
        <end position="425"/>
    </location>
</feature>
<keyword evidence="2" id="KW-0732">Signal</keyword>
<dbReference type="Pfam" id="PF19413">
    <property type="entry name" value="YaiO"/>
    <property type="match status" value="1"/>
</dbReference>
<dbReference type="SUPFAM" id="SSF48452">
    <property type="entry name" value="TPR-like"/>
    <property type="match status" value="1"/>
</dbReference>
<name>A0A1M4YM77_9GAMM</name>
<organism evidence="4 5">
    <name type="scientific">Thermomonas hydrothermalis</name>
    <dbReference type="NCBI Taxonomy" id="213588"/>
    <lineage>
        <taxon>Bacteria</taxon>
        <taxon>Pseudomonadati</taxon>
        <taxon>Pseudomonadota</taxon>
        <taxon>Gammaproteobacteria</taxon>
        <taxon>Lysobacterales</taxon>
        <taxon>Lysobacteraceae</taxon>
        <taxon>Thermomonas</taxon>
    </lineage>
</organism>
<dbReference type="EMBL" id="FQUK01000028">
    <property type="protein sequence ID" value="SHF06904.1"/>
    <property type="molecule type" value="Genomic_DNA"/>
</dbReference>
<feature type="signal peptide" evidence="2">
    <location>
        <begin position="1"/>
        <end position="16"/>
    </location>
</feature>
<keyword evidence="5" id="KW-1185">Reference proteome</keyword>
<gene>
    <name evidence="4" type="ORF">SAMN02745204_01729</name>
</gene>
<dbReference type="OrthoDB" id="8741349at2"/>
<dbReference type="NCBIfam" id="TIGR04390">
    <property type="entry name" value="OMP_YaiO_dom"/>
    <property type="match status" value="1"/>
</dbReference>
<evidence type="ECO:0000256" key="2">
    <source>
        <dbReference type="SAM" id="SignalP"/>
    </source>
</evidence>
<accession>A0A1M4YM77</accession>
<dbReference type="AlphaFoldDB" id="A0A1M4YM77"/>
<dbReference type="STRING" id="213588.SAMN02745204_01729"/>
<feature type="repeat" description="TPR" evidence="1">
    <location>
        <begin position="109"/>
        <end position="142"/>
    </location>
</feature>
<dbReference type="Proteomes" id="UP000242857">
    <property type="component" value="Unassembled WGS sequence"/>
</dbReference>
<evidence type="ECO:0000313" key="5">
    <source>
        <dbReference type="Proteomes" id="UP000242857"/>
    </source>
</evidence>
<evidence type="ECO:0000256" key="1">
    <source>
        <dbReference type="PROSITE-ProRule" id="PRU00339"/>
    </source>
</evidence>
<keyword evidence="1" id="KW-0802">TPR repeat</keyword>
<dbReference type="InterPro" id="IPR011990">
    <property type="entry name" value="TPR-like_helical_dom_sf"/>
</dbReference>
<sequence length="425" mass="46764">MTALAWLLLQSGAMLAGPVDLPQAVSAAVAQEQEQDPEVMRLREARELATSGDPAQRQRALAMYDAMLQASPGNTDVLLARGRTYAWAGRYQEAEADLRAVTAAKPGYADAWSALGDLYLWSGQPRLAADAYAHWVALEPQSPAPYLARGRAWRAAGEREAARADFLAAGERGTAAEEVADLLASVQIATPDALRNDGYRWQLRASWDHTGFDGGRTAWNDTTVSVRRRFTQGSLALEWLQADHFSQRDAAWALDGYAGLWSRAYANLRYQQGPANGVLPRQSWRAELFQGVGAGWELSASVDHLRFSGTTAFYGVGVGRYWGDWYARYKLQHVPGVASGSWSQRLLLRNYYRGNGDDYLELTVSHGRSADLDRGGALVRNASAAFGAAWVRYFGTWGFKLGAGGANDADGFHEREFSVALYRRW</sequence>
<evidence type="ECO:0000259" key="3">
    <source>
        <dbReference type="Pfam" id="PF19413"/>
    </source>
</evidence>
<dbReference type="InterPro" id="IPR019734">
    <property type="entry name" value="TPR_rpt"/>
</dbReference>
<dbReference type="Pfam" id="PF14559">
    <property type="entry name" value="TPR_19"/>
    <property type="match status" value="1"/>
</dbReference>
<dbReference type="RefSeq" id="WP_143148863.1">
    <property type="nucleotide sequence ID" value="NZ_FQUK01000028.1"/>
</dbReference>
<feature type="domain" description="YaiO beta-barrel" evidence="3">
    <location>
        <begin position="203"/>
        <end position="371"/>
    </location>
</feature>
<reference evidence="5" key="1">
    <citation type="submission" date="2016-11" db="EMBL/GenBank/DDBJ databases">
        <authorList>
            <person name="Varghese N."/>
            <person name="Submissions S."/>
        </authorList>
    </citation>
    <scope>NUCLEOTIDE SEQUENCE [LARGE SCALE GENOMIC DNA]</scope>
    <source>
        <strain evidence="5">DSM 14834</strain>
    </source>
</reference>
<dbReference type="Gene3D" id="1.25.40.10">
    <property type="entry name" value="Tetratricopeptide repeat domain"/>
    <property type="match status" value="1"/>
</dbReference>
<evidence type="ECO:0000313" key="4">
    <source>
        <dbReference type="EMBL" id="SHF06904.1"/>
    </source>
</evidence>
<dbReference type="SMART" id="SM00028">
    <property type="entry name" value="TPR"/>
    <property type="match status" value="2"/>
</dbReference>
<dbReference type="InterPro" id="IPR030887">
    <property type="entry name" value="Beta-barrel_YaiO"/>
</dbReference>